<sequence>MIDYELWEVIKNSATLPKTNVVECVTAEVPITTTKEKAQRRLEVKARSSLMMVIPNEHQLKFNSIKDAKKLQKLVSQMELLEEKLSKENVSQKLLRSLSPEWNTYVVAWRNKADLETISMDDLYNNLKVYELEVKRTSSSSSSTQNMTFVSSSNNNTSSTNGAVNTAQAVNTAHGVSTASTQVNAAYSTNVDNLSDVVICSFFASHLNSPQLVHEDLEQIHRDNEEEDVSQPKIKKKIVRPSIVKKEFVKSKQEEKTTRKSVKQVEQHRQNTHNPRDYEKIDGGYVAFRGNPKGEKITRKCTIKTGNLDFENVYFVKELECNLFSVSQMCDKKNRVPRQKNMYSVNLMNIVPKGGLTCLFAKATSDESKLWHIRVLVVKPHNRTPYELFHGRTPTLSFMRPFGCHVTIPNIIDHLVKFNGKADEGFFIGYSLNSKAFRVFNNRTKIVEENLHIKFIESTPNVVGSGPDWLFDIDALTRTMNYKPIVAGTQSKGFAGARASDNAGQATKEPKLVKDYILLPV</sequence>
<accession>A0A6L2JNR0</accession>
<dbReference type="AlphaFoldDB" id="A0A6L2JNR0"/>
<proteinExistence type="predicted"/>
<evidence type="ECO:0000259" key="2">
    <source>
        <dbReference type="Pfam" id="PF25597"/>
    </source>
</evidence>
<dbReference type="EMBL" id="BKCJ010001028">
    <property type="protein sequence ID" value="GEU38237.1"/>
    <property type="molecule type" value="Genomic_DNA"/>
</dbReference>
<feature type="region of interest" description="Disordered" evidence="1">
    <location>
        <begin position="250"/>
        <end position="278"/>
    </location>
</feature>
<feature type="compositionally biased region" description="Low complexity" evidence="1">
    <location>
        <begin position="141"/>
        <end position="161"/>
    </location>
</feature>
<name>A0A6L2JNR0_TANCI</name>
<dbReference type="Pfam" id="PF14223">
    <property type="entry name" value="Retrotran_gag_2"/>
    <property type="match status" value="1"/>
</dbReference>
<gene>
    <name evidence="3" type="ORF">Tci_010215</name>
</gene>
<organism evidence="3">
    <name type="scientific">Tanacetum cinerariifolium</name>
    <name type="common">Dalmatian daisy</name>
    <name type="synonym">Chrysanthemum cinerariifolium</name>
    <dbReference type="NCBI Taxonomy" id="118510"/>
    <lineage>
        <taxon>Eukaryota</taxon>
        <taxon>Viridiplantae</taxon>
        <taxon>Streptophyta</taxon>
        <taxon>Embryophyta</taxon>
        <taxon>Tracheophyta</taxon>
        <taxon>Spermatophyta</taxon>
        <taxon>Magnoliopsida</taxon>
        <taxon>eudicotyledons</taxon>
        <taxon>Gunneridae</taxon>
        <taxon>Pentapetalae</taxon>
        <taxon>asterids</taxon>
        <taxon>campanulids</taxon>
        <taxon>Asterales</taxon>
        <taxon>Asteraceae</taxon>
        <taxon>Asteroideae</taxon>
        <taxon>Anthemideae</taxon>
        <taxon>Anthemidinae</taxon>
        <taxon>Tanacetum</taxon>
    </lineage>
</organism>
<dbReference type="InterPro" id="IPR057670">
    <property type="entry name" value="SH3_retrovirus"/>
</dbReference>
<feature type="region of interest" description="Disordered" evidence="1">
    <location>
        <begin position="141"/>
        <end position="162"/>
    </location>
</feature>
<evidence type="ECO:0000256" key="1">
    <source>
        <dbReference type="SAM" id="MobiDB-lite"/>
    </source>
</evidence>
<comment type="caution">
    <text evidence="3">The sequence shown here is derived from an EMBL/GenBank/DDBJ whole genome shotgun (WGS) entry which is preliminary data.</text>
</comment>
<protein>
    <submittedName>
        <fullName evidence="3">Ribonuclease H-like domain-containing protein</fullName>
    </submittedName>
</protein>
<evidence type="ECO:0000313" key="3">
    <source>
        <dbReference type="EMBL" id="GEU38237.1"/>
    </source>
</evidence>
<dbReference type="Pfam" id="PF25597">
    <property type="entry name" value="SH3_retrovirus"/>
    <property type="match status" value="1"/>
</dbReference>
<feature type="domain" description="Retroviral polymerase SH3-like" evidence="2">
    <location>
        <begin position="404"/>
        <end position="459"/>
    </location>
</feature>
<reference evidence="3" key="1">
    <citation type="journal article" date="2019" name="Sci. Rep.">
        <title>Draft genome of Tanacetum cinerariifolium, the natural source of mosquito coil.</title>
        <authorList>
            <person name="Yamashiro T."/>
            <person name="Shiraishi A."/>
            <person name="Satake H."/>
            <person name="Nakayama K."/>
        </authorList>
    </citation>
    <scope>NUCLEOTIDE SEQUENCE</scope>
</reference>